<protein>
    <submittedName>
        <fullName evidence="2">IS701 family transposase</fullName>
    </submittedName>
</protein>
<gene>
    <name evidence="2" type="ORF">AAFH96_37520</name>
</gene>
<keyword evidence="3" id="KW-1185">Reference proteome</keyword>
<dbReference type="EMBL" id="JBCGDC010000390">
    <property type="protein sequence ID" value="MFB6398714.1"/>
    <property type="molecule type" value="Genomic_DNA"/>
</dbReference>
<reference evidence="2 3" key="1">
    <citation type="submission" date="2024-04" db="EMBL/GenBank/DDBJ databases">
        <title>Polymorphospora sp. isolated from Baiyangdian Lake in Xiong'an New Area.</title>
        <authorList>
            <person name="Zhang X."/>
            <person name="Liu J."/>
        </authorList>
    </citation>
    <scope>NUCLEOTIDE SEQUENCE [LARGE SCALE GENOMIC DNA]</scope>
    <source>
        <strain evidence="2 3">2-325</strain>
    </source>
</reference>
<sequence length="109" mass="12311">PRPVPLHTLVRVAGSRWSIEELFQTGKGQVGLDHYQVRGWTGWHRFITLAMLALAVLTTLAATVRQPDPDPQVIALTVAEIRRLLNALVLTHPLPPAHTMHWSIWRRTS</sequence>
<evidence type="ECO:0000313" key="2">
    <source>
        <dbReference type="EMBL" id="MFB6398714.1"/>
    </source>
</evidence>
<evidence type="ECO:0000256" key="1">
    <source>
        <dbReference type="SAM" id="Phobius"/>
    </source>
</evidence>
<dbReference type="SUPFAM" id="SSF53098">
    <property type="entry name" value="Ribonuclease H-like"/>
    <property type="match status" value="1"/>
</dbReference>
<feature type="non-terminal residue" evidence="2">
    <location>
        <position position="109"/>
    </location>
</feature>
<name>A0ABV5D374_9ACTN</name>
<proteinExistence type="predicted"/>
<dbReference type="Proteomes" id="UP001582793">
    <property type="component" value="Unassembled WGS sequence"/>
</dbReference>
<keyword evidence="1" id="KW-0812">Transmembrane</keyword>
<keyword evidence="1" id="KW-1133">Transmembrane helix</keyword>
<accession>A0ABV5D374</accession>
<evidence type="ECO:0000313" key="3">
    <source>
        <dbReference type="Proteomes" id="UP001582793"/>
    </source>
</evidence>
<feature type="transmembrane region" description="Helical" evidence="1">
    <location>
        <begin position="43"/>
        <end position="64"/>
    </location>
</feature>
<comment type="caution">
    <text evidence="2">The sequence shown here is derived from an EMBL/GenBank/DDBJ whole genome shotgun (WGS) entry which is preliminary data.</text>
</comment>
<dbReference type="InterPro" id="IPR012337">
    <property type="entry name" value="RNaseH-like_sf"/>
</dbReference>
<keyword evidence="1" id="KW-0472">Membrane</keyword>
<organism evidence="2 3">
    <name type="scientific">Polymorphospora lycopeni</name>
    <dbReference type="NCBI Taxonomy" id="3140240"/>
    <lineage>
        <taxon>Bacteria</taxon>
        <taxon>Bacillati</taxon>
        <taxon>Actinomycetota</taxon>
        <taxon>Actinomycetes</taxon>
        <taxon>Micromonosporales</taxon>
        <taxon>Micromonosporaceae</taxon>
        <taxon>Polymorphospora</taxon>
    </lineage>
</organism>
<feature type="non-terminal residue" evidence="2">
    <location>
        <position position="1"/>
    </location>
</feature>